<sequence length="216" mass="22700">MSTRVGAALFDLGGVLLHFRGNGRAEAEKAVGLPPGTLRRIAYKDAFALANYGVYTHQDWLEAVRDELVAEFGPDAGAAVDVWAQDPGELDEDAVAVLKAVRAQGIPVGIFTNNTSGLEADLARLGFDAFDTLINSADLGVIKPSPVAYRLAIEAMGVAAEEIFFADDNHTNVIAARHVGLHAVDFLSVPGLIADLAACGITLPAPTPDTKGEHRG</sequence>
<dbReference type="Pfam" id="PF00702">
    <property type="entry name" value="Hydrolase"/>
    <property type="match status" value="1"/>
</dbReference>
<dbReference type="SUPFAM" id="SSF56784">
    <property type="entry name" value="HAD-like"/>
    <property type="match status" value="1"/>
</dbReference>
<dbReference type="NCBIfam" id="TIGR01549">
    <property type="entry name" value="HAD-SF-IA-v1"/>
    <property type="match status" value="1"/>
</dbReference>
<dbReference type="SFLD" id="SFLDS00003">
    <property type="entry name" value="Haloacid_Dehalogenase"/>
    <property type="match status" value="1"/>
</dbReference>
<dbReference type="RefSeq" id="WP_200402241.1">
    <property type="nucleotide sequence ID" value="NZ_CP066832.1"/>
</dbReference>
<dbReference type="InterPro" id="IPR006439">
    <property type="entry name" value="HAD-SF_hydro_IA"/>
</dbReference>
<dbReference type="KEGG" id="slf:JEQ17_49050"/>
<dbReference type="NCBIfam" id="TIGR01509">
    <property type="entry name" value="HAD-SF-IA-v3"/>
    <property type="match status" value="1"/>
</dbReference>
<dbReference type="EMBL" id="CP066832">
    <property type="protein sequence ID" value="QQM47515.1"/>
    <property type="molecule type" value="Genomic_DNA"/>
</dbReference>
<dbReference type="InterPro" id="IPR036412">
    <property type="entry name" value="HAD-like_sf"/>
</dbReference>
<reference evidence="1 2" key="1">
    <citation type="submission" date="2020-12" db="EMBL/GenBank/DDBJ databases">
        <title>A novel species.</title>
        <authorList>
            <person name="Li K."/>
        </authorList>
    </citation>
    <scope>NUCLEOTIDE SEQUENCE [LARGE SCALE GENOMIC DNA]</scope>
    <source>
        <strain evidence="1 2">ZYC-3</strain>
        <plasmid evidence="1 2">unnamed1</plasmid>
    </source>
</reference>
<dbReference type="PRINTS" id="PR00413">
    <property type="entry name" value="HADHALOGNASE"/>
</dbReference>
<geneLocation type="plasmid" evidence="1 2">
    <name>unnamed1</name>
</geneLocation>
<dbReference type="PANTHER" id="PTHR43611">
    <property type="entry name" value="ALPHA-D-GLUCOSE 1-PHOSPHATE PHOSPHATASE"/>
    <property type="match status" value="1"/>
</dbReference>
<protein>
    <submittedName>
        <fullName evidence="1">HAD family phosphatase</fullName>
    </submittedName>
</protein>
<proteinExistence type="predicted"/>
<name>A0A7T7L6U9_9ACTN</name>
<organism evidence="1 2">
    <name type="scientific">Streptomyces liliifuscus</name>
    <dbReference type="NCBI Taxonomy" id="2797636"/>
    <lineage>
        <taxon>Bacteria</taxon>
        <taxon>Bacillati</taxon>
        <taxon>Actinomycetota</taxon>
        <taxon>Actinomycetes</taxon>
        <taxon>Kitasatosporales</taxon>
        <taxon>Streptomycetaceae</taxon>
        <taxon>Streptomyces</taxon>
    </lineage>
</organism>
<dbReference type="InterPro" id="IPR023214">
    <property type="entry name" value="HAD_sf"/>
</dbReference>
<dbReference type="AlphaFoldDB" id="A0A7T7L6U9"/>
<dbReference type="SFLD" id="SFLDG01129">
    <property type="entry name" value="C1.5:_HAD__Beta-PGM__Phosphata"/>
    <property type="match status" value="1"/>
</dbReference>
<keyword evidence="2" id="KW-1185">Reference proteome</keyword>
<dbReference type="Proteomes" id="UP000595636">
    <property type="component" value="Plasmid unnamed1"/>
</dbReference>
<keyword evidence="1" id="KW-0614">Plasmid</keyword>
<gene>
    <name evidence="1" type="ORF">JEQ17_49050</name>
</gene>
<accession>A0A7T7L6U9</accession>
<evidence type="ECO:0000313" key="2">
    <source>
        <dbReference type="Proteomes" id="UP000595636"/>
    </source>
</evidence>
<dbReference type="CDD" id="cd02603">
    <property type="entry name" value="HAD_sEH-N_like"/>
    <property type="match status" value="1"/>
</dbReference>
<dbReference type="PANTHER" id="PTHR43611:SF3">
    <property type="entry name" value="FLAVIN MONONUCLEOTIDE HYDROLASE 1, CHLOROPLATIC"/>
    <property type="match status" value="1"/>
</dbReference>
<evidence type="ECO:0000313" key="1">
    <source>
        <dbReference type="EMBL" id="QQM47515.1"/>
    </source>
</evidence>
<dbReference type="Gene3D" id="3.40.50.1000">
    <property type="entry name" value="HAD superfamily/HAD-like"/>
    <property type="match status" value="1"/>
</dbReference>